<organism evidence="1 2">
    <name type="scientific">Paraburkholderia fungorum</name>
    <dbReference type="NCBI Taxonomy" id="134537"/>
    <lineage>
        <taxon>Bacteria</taxon>
        <taxon>Pseudomonadati</taxon>
        <taxon>Pseudomonadota</taxon>
        <taxon>Betaproteobacteria</taxon>
        <taxon>Burkholderiales</taxon>
        <taxon>Burkholderiaceae</taxon>
        <taxon>Paraburkholderia</taxon>
    </lineage>
</organism>
<proteinExistence type="predicted"/>
<sequence>MVRFYGFRQLAAFDIVDKIVDNRCRHYLLVSPGFMRNITYLILSIVLASPIPAVAFGPNNSDYDQCILLSLRNSESRQAATSIRDACDALYRNGELLLPREKSYHVCVLQNVQGVRDAFAVNEILHACRRQNRM</sequence>
<dbReference type="EMBL" id="FNKP01000003">
    <property type="protein sequence ID" value="SDR48450.1"/>
    <property type="molecule type" value="Genomic_DNA"/>
</dbReference>
<name>A0A1H1JFD5_9BURK</name>
<dbReference type="Proteomes" id="UP000183487">
    <property type="component" value="Unassembled WGS sequence"/>
</dbReference>
<dbReference type="AlphaFoldDB" id="A0A1H1JFD5"/>
<accession>A0A1H1JFD5</accession>
<dbReference type="NCBIfam" id="NF041602">
    <property type="entry name" value="VF_A0006_fam"/>
    <property type="match status" value="1"/>
</dbReference>
<protein>
    <submittedName>
        <fullName evidence="1">Uncharacterized protein</fullName>
    </submittedName>
</protein>
<gene>
    <name evidence="1" type="ORF">SAMN05443245_6207</name>
</gene>
<dbReference type="InterPro" id="IPR048087">
    <property type="entry name" value="VF_A0006-like"/>
</dbReference>
<reference evidence="2" key="1">
    <citation type="submission" date="2016-10" db="EMBL/GenBank/DDBJ databases">
        <authorList>
            <person name="Varghese N."/>
        </authorList>
    </citation>
    <scope>NUCLEOTIDE SEQUENCE [LARGE SCALE GENOMIC DNA]</scope>
    <source>
        <strain evidence="2">GAS106B</strain>
    </source>
</reference>
<evidence type="ECO:0000313" key="1">
    <source>
        <dbReference type="EMBL" id="SDR48450.1"/>
    </source>
</evidence>
<keyword evidence="2" id="KW-1185">Reference proteome</keyword>
<evidence type="ECO:0000313" key="2">
    <source>
        <dbReference type="Proteomes" id="UP000183487"/>
    </source>
</evidence>